<dbReference type="PRINTS" id="PR00436">
    <property type="entry name" value="INTERLEUKIN8"/>
</dbReference>
<dbReference type="InterPro" id="IPR001811">
    <property type="entry name" value="Chemokine_IL8-like_dom"/>
</dbReference>
<evidence type="ECO:0000313" key="13">
    <source>
        <dbReference type="Ensembl" id="ENSEASP00005046656.1"/>
    </source>
</evidence>
<organism evidence="13 14">
    <name type="scientific">Equus asinus</name>
    <name type="common">Donkey</name>
    <name type="synonym">Equus africanus asinus</name>
    <dbReference type="NCBI Taxonomy" id="9793"/>
    <lineage>
        <taxon>Eukaryota</taxon>
        <taxon>Metazoa</taxon>
        <taxon>Chordata</taxon>
        <taxon>Craniata</taxon>
        <taxon>Vertebrata</taxon>
        <taxon>Euteleostomi</taxon>
        <taxon>Mammalia</taxon>
        <taxon>Eutheria</taxon>
        <taxon>Laurasiatheria</taxon>
        <taxon>Perissodactyla</taxon>
        <taxon>Equidae</taxon>
        <taxon>Equus</taxon>
    </lineage>
</organism>
<dbReference type="PRINTS" id="PR00437">
    <property type="entry name" value="SMALLCYTKCXC"/>
</dbReference>
<evidence type="ECO:0000256" key="7">
    <source>
        <dbReference type="ARBA" id="ARBA00022674"/>
    </source>
</evidence>
<evidence type="ECO:0000256" key="2">
    <source>
        <dbReference type="ARBA" id="ARBA00010665"/>
    </source>
</evidence>
<evidence type="ECO:0000256" key="9">
    <source>
        <dbReference type="ARBA" id="ARBA00046854"/>
    </source>
</evidence>
<dbReference type="GeneID" id="106829746"/>
<dbReference type="InterPro" id="IPR033899">
    <property type="entry name" value="CXC_Chemokine_domain"/>
</dbReference>
<dbReference type="PROSITE" id="PS00471">
    <property type="entry name" value="SMALL_CYTOKINES_CXC"/>
    <property type="match status" value="1"/>
</dbReference>
<keyword evidence="6" id="KW-0597">Phosphoprotein</keyword>
<dbReference type="InterPro" id="IPR039809">
    <property type="entry name" value="Chemokine_b/g/d"/>
</dbReference>
<dbReference type="SUPFAM" id="SSF54117">
    <property type="entry name" value="Interleukin 8-like chemokines"/>
    <property type="match status" value="1"/>
</dbReference>
<dbReference type="GO" id="GO:0008201">
    <property type="term" value="F:heparin binding"/>
    <property type="evidence" value="ECO:0007669"/>
    <property type="project" value="UniProtKB-KW"/>
</dbReference>
<evidence type="ECO:0000256" key="1">
    <source>
        <dbReference type="ARBA" id="ARBA00004613"/>
    </source>
</evidence>
<dbReference type="GO" id="GO:0008009">
    <property type="term" value="F:chemokine activity"/>
    <property type="evidence" value="ECO:0007669"/>
    <property type="project" value="InterPro"/>
</dbReference>
<protein>
    <recommendedName>
        <fullName evidence="10 11">Multifunctional fusion protein</fullName>
    </recommendedName>
    <domain>
        <recommendedName>
            <fullName evidence="11">Platelet factor 4</fullName>
            <shortName evidence="11">PF-4</shortName>
        </recommendedName>
        <alternativeName>
            <fullName evidence="11">C-X-C motif chemokine 4</fullName>
        </alternativeName>
    </domain>
    <domain>
        <recommendedName>
            <fullName evidence="10">C-X-C motif chemokine</fullName>
        </recommendedName>
    </domain>
</protein>
<feature type="signal peptide" evidence="10">
    <location>
        <begin position="1"/>
        <end position="35"/>
    </location>
</feature>
<evidence type="ECO:0000313" key="14">
    <source>
        <dbReference type="Proteomes" id="UP000694387"/>
    </source>
</evidence>
<evidence type="ECO:0000259" key="12">
    <source>
        <dbReference type="SMART" id="SM00199"/>
    </source>
</evidence>
<sequence length="111" mass="11835">MSLGGGSRASRPWPRRGLLLLGLLLLPVVVSVASADPEAGEGDLHCLCVKTTTRVHPKQVRSLEVIKAGLHCPTPQVIATIRDGSKICVDPQAPLYKKIIKKLLESQPPAA</sequence>
<evidence type="ECO:0000256" key="4">
    <source>
        <dbReference type="ARBA" id="ARBA00022514"/>
    </source>
</evidence>
<accession>A0A9L0J084</accession>
<comment type="similarity">
    <text evidence="2 10">Belongs to the intercrine alpha (chemokine CxC) family.</text>
</comment>
<dbReference type="GeneTree" id="ENSGT00940000163368"/>
<dbReference type="GO" id="GO:0005615">
    <property type="term" value="C:extracellular space"/>
    <property type="evidence" value="ECO:0007669"/>
    <property type="project" value="UniProtKB-UniRule"/>
</dbReference>
<reference evidence="13" key="3">
    <citation type="submission" date="2025-09" db="UniProtKB">
        <authorList>
            <consortium name="Ensembl"/>
        </authorList>
    </citation>
    <scope>IDENTIFICATION</scope>
</reference>
<dbReference type="GO" id="GO:0030593">
    <property type="term" value="P:neutrophil chemotaxis"/>
    <property type="evidence" value="ECO:0007669"/>
    <property type="project" value="UniProtKB-ARBA"/>
</dbReference>
<dbReference type="CDD" id="cd00273">
    <property type="entry name" value="Chemokine_CXC"/>
    <property type="match status" value="1"/>
</dbReference>
<comment type="subcellular location">
    <subcellularLocation>
        <location evidence="1 10">Secreted</location>
    </subcellularLocation>
</comment>
<name>A0A9L0J084_EQUAS</name>
<dbReference type="Ensembl" id="ENSEAST00005051235.1">
    <property type="protein sequence ID" value="ENSEASP00005046656.1"/>
    <property type="gene ID" value="ENSEASG00005038251.1"/>
</dbReference>
<dbReference type="RefSeq" id="XP_070361764.1">
    <property type="nucleotide sequence ID" value="XM_070505663.1"/>
</dbReference>
<dbReference type="Gene3D" id="2.40.50.40">
    <property type="match status" value="1"/>
</dbReference>
<keyword evidence="7" id="KW-0358">Heparin-binding</keyword>
<evidence type="ECO:0000256" key="10">
    <source>
        <dbReference type="RuleBase" id="RU361149"/>
    </source>
</evidence>
<reference evidence="13 14" key="1">
    <citation type="journal article" date="2020" name="Nat. Commun.">
        <title>Donkey genomes provide new insights into domestication and selection for coat color.</title>
        <authorList>
            <person name="Wang"/>
            <person name="C."/>
            <person name="Li"/>
            <person name="H."/>
            <person name="Guo"/>
            <person name="Y."/>
            <person name="Huang"/>
            <person name="J."/>
            <person name="Sun"/>
            <person name="Y."/>
            <person name="Min"/>
            <person name="J."/>
            <person name="Wang"/>
            <person name="J."/>
            <person name="Fang"/>
            <person name="X."/>
            <person name="Zhao"/>
            <person name="Z."/>
            <person name="Wang"/>
            <person name="S."/>
            <person name="Zhang"/>
            <person name="Y."/>
            <person name="Liu"/>
            <person name="Q."/>
            <person name="Jiang"/>
            <person name="Q."/>
            <person name="Wang"/>
            <person name="X."/>
            <person name="Guo"/>
            <person name="Y."/>
            <person name="Yang"/>
            <person name="C."/>
            <person name="Wang"/>
            <person name="Y."/>
            <person name="Tian"/>
            <person name="F."/>
            <person name="Zhuang"/>
            <person name="G."/>
            <person name="Fan"/>
            <person name="Y."/>
            <person name="Gao"/>
            <person name="Q."/>
            <person name="Li"/>
            <person name="Y."/>
            <person name="Ju"/>
            <person name="Z."/>
            <person name="Li"/>
            <person name="J."/>
            <person name="Li"/>
            <person name="R."/>
            <person name="Hou"/>
            <person name="M."/>
            <person name="Yang"/>
            <person name="G."/>
            <person name="Liu"/>
            <person name="G."/>
            <person name="Liu"/>
            <person name="W."/>
            <person name="Guo"/>
            <person name="J."/>
            <person name="Pan"/>
            <person name="S."/>
            <person name="Fan"/>
            <person name="G."/>
            <person name="Zhang"/>
            <person name="W."/>
            <person name="Zhang"/>
            <person name="R."/>
            <person name="Yu"/>
            <person name="J."/>
            <person name="Zhang"/>
            <person name="X."/>
            <person name="Yin"/>
            <person name="Q."/>
            <person name="Ji"/>
            <person name="C."/>
            <person name="Jin"/>
            <person name="Y."/>
            <person name="Yue"/>
            <person name="G."/>
            <person name="Liu"/>
            <person name="M."/>
            <person name="Xu"/>
            <person name="J."/>
            <person name="Liu"/>
            <person name="S."/>
            <person name="Jordana"/>
            <person name="J."/>
            <person name="Noce"/>
            <person name="A."/>
            <person name="Amills"/>
            <person name="M."/>
            <person name="Wu"/>
            <person name="D.D."/>
            <person name="Li"/>
            <person name="S."/>
            <person name="Zhou"/>
            <person name="X. and Zhong"/>
            <person name="J."/>
        </authorList>
    </citation>
    <scope>NUCLEOTIDE SEQUENCE [LARGE SCALE GENOMIC DNA]</scope>
</reference>
<dbReference type="FunFam" id="2.40.50.40:FF:000004">
    <property type="entry name" value="C-X-C motif chemokine"/>
    <property type="match status" value="1"/>
</dbReference>
<dbReference type="PANTHER" id="PTHR12015:SF211">
    <property type="entry name" value="PLATELET FACTOR 4"/>
    <property type="match status" value="1"/>
</dbReference>
<proteinExistence type="inferred from homology"/>
<evidence type="ECO:0000256" key="3">
    <source>
        <dbReference type="ARBA" id="ARBA00022500"/>
    </source>
</evidence>
<dbReference type="SMART" id="SM00199">
    <property type="entry name" value="SCY"/>
    <property type="match status" value="1"/>
</dbReference>
<comment type="subunit">
    <text evidence="9 11">Homotetramer. Interacts with TNFAIP6 (via Link domain). Interacts with CCR1. Interacts with CXCR3. Interacts with THBD; this interaction enhances generation of activated protein C.</text>
</comment>
<feature type="domain" description="Chemokine interleukin-8-like" evidence="12">
    <location>
        <begin position="43"/>
        <end position="103"/>
    </location>
</feature>
<keyword evidence="8 11" id="KW-1015">Disulfide bond</keyword>
<dbReference type="InterPro" id="IPR036048">
    <property type="entry name" value="Interleukin_8-like_sf"/>
</dbReference>
<evidence type="ECO:0000256" key="6">
    <source>
        <dbReference type="ARBA" id="ARBA00022553"/>
    </source>
</evidence>
<dbReference type="PANTHER" id="PTHR12015">
    <property type="entry name" value="SMALL INDUCIBLE CYTOKINE A"/>
    <property type="match status" value="1"/>
</dbReference>
<gene>
    <name evidence="13" type="primary">LOC106829746</name>
</gene>
<dbReference type="AlphaFoldDB" id="A0A9L0J084"/>
<dbReference type="InterPro" id="IPR001089">
    <property type="entry name" value="Chemokine_CXC"/>
</dbReference>
<keyword evidence="14" id="KW-1185">Reference proteome</keyword>
<evidence type="ECO:0000256" key="5">
    <source>
        <dbReference type="ARBA" id="ARBA00022525"/>
    </source>
</evidence>
<reference evidence="13" key="2">
    <citation type="submission" date="2025-08" db="UniProtKB">
        <authorList>
            <consortium name="Ensembl"/>
        </authorList>
    </citation>
    <scope>IDENTIFICATION</scope>
</reference>
<dbReference type="GO" id="GO:0042119">
    <property type="term" value="P:neutrophil activation"/>
    <property type="evidence" value="ECO:0007669"/>
    <property type="project" value="UniProtKB-ARBA"/>
</dbReference>
<dbReference type="Pfam" id="PF00048">
    <property type="entry name" value="IL8"/>
    <property type="match status" value="1"/>
</dbReference>
<keyword evidence="5 10" id="KW-0964">Secreted</keyword>
<evidence type="ECO:0000256" key="8">
    <source>
        <dbReference type="ARBA" id="ARBA00023157"/>
    </source>
</evidence>
<dbReference type="GO" id="GO:0061844">
    <property type="term" value="P:antimicrobial humoral immune response mediated by antimicrobial peptide"/>
    <property type="evidence" value="ECO:0007669"/>
    <property type="project" value="Ensembl"/>
</dbReference>
<dbReference type="GO" id="GO:0042832">
    <property type="term" value="P:defense response to protozoan"/>
    <property type="evidence" value="ECO:0007669"/>
    <property type="project" value="Ensembl"/>
</dbReference>
<dbReference type="InterPro" id="IPR018048">
    <property type="entry name" value="Chemokine_CXC_CS"/>
</dbReference>
<keyword evidence="4 10" id="KW-0202">Cytokine</keyword>
<feature type="chain" id="PRO_5040545412" description="Multifunctional fusion protein" evidence="10">
    <location>
        <begin position="36"/>
        <end position="111"/>
    </location>
</feature>
<dbReference type="Proteomes" id="UP000694387">
    <property type="component" value="Chromosome 3"/>
</dbReference>
<evidence type="ECO:0000256" key="11">
    <source>
        <dbReference type="RuleBase" id="RU364007"/>
    </source>
</evidence>
<keyword evidence="10" id="KW-0732">Signal</keyword>
<keyword evidence="3 10" id="KW-0145">Chemotaxis</keyword>